<evidence type="ECO:0000256" key="2">
    <source>
        <dbReference type="ARBA" id="ARBA00023239"/>
    </source>
</evidence>
<comment type="caution">
    <text evidence="3">Lacks conserved residue(s) required for the propagation of feature annotation.</text>
</comment>
<dbReference type="PANTHER" id="PTHR14359">
    <property type="entry name" value="HOMO-OLIGOMERIC FLAVIN CONTAINING CYS DECARBOXYLASE FAMILY"/>
    <property type="match status" value="1"/>
</dbReference>
<dbReference type="SUPFAM" id="SSF102645">
    <property type="entry name" value="CoaB-like"/>
    <property type="match status" value="1"/>
</dbReference>
<dbReference type="Proteomes" id="UP000240243">
    <property type="component" value="Unassembled WGS sequence"/>
</dbReference>
<protein>
    <recommendedName>
        <fullName evidence="3">Coenzyme A biosynthesis bifunctional protein CoaBC</fullName>
    </recommendedName>
    <alternativeName>
        <fullName evidence="3">DNA/pantothenate metabolism flavoprotein</fullName>
    </alternativeName>
    <alternativeName>
        <fullName evidence="3">Phosphopantothenoylcysteine synthetase/decarboxylase</fullName>
        <shortName evidence="3">PPCS-PPCDC</shortName>
    </alternativeName>
    <domain>
        <recommendedName>
            <fullName evidence="3">Phosphopantothenoylcysteine decarboxylase</fullName>
            <shortName evidence="3">PPC decarboxylase</shortName>
            <shortName evidence="3">PPC-DC</shortName>
            <ecNumber evidence="3">4.1.1.36</ecNumber>
        </recommendedName>
        <alternativeName>
            <fullName evidence="3">CoaC</fullName>
        </alternativeName>
    </domain>
    <domain>
        <recommendedName>
            <fullName evidence="3">Phosphopantothenate--cysteine ligase</fullName>
            <ecNumber evidence="3">6.3.2.5</ecNumber>
        </recommendedName>
        <alternativeName>
            <fullName evidence="3">CoaB</fullName>
        </alternativeName>
        <alternativeName>
            <fullName evidence="3">Phosphopantothenoylcysteine synthetase</fullName>
            <shortName evidence="3">PPC synthetase</shortName>
            <shortName evidence="3">PPC-S</shortName>
        </alternativeName>
    </domain>
</protein>
<keyword evidence="3" id="KW-0460">Magnesium</keyword>
<comment type="function">
    <text evidence="4">Catalyzes two steps in the biosynthesis of coenzyme A. In the first step cysteine is conjugated to 4'-phosphopantothenate to form 4-phosphopantothenoylcysteine, in the latter compound is decarboxylated to form 4'-phosphopantotheine.</text>
</comment>
<comment type="similarity">
    <text evidence="3 4">In the N-terminal section; belongs to the HFCD (homo-oligomeric flavin containing Cys decarboxylase) superfamily.</text>
</comment>
<dbReference type="InterPro" id="IPR035929">
    <property type="entry name" value="CoaB-like_sf"/>
</dbReference>
<feature type="region of interest" description="Phosphopantothenate--cysteine ligase" evidence="3">
    <location>
        <begin position="192"/>
        <end position="402"/>
    </location>
</feature>
<dbReference type="GO" id="GO:0015941">
    <property type="term" value="P:pantothenate catabolic process"/>
    <property type="evidence" value="ECO:0007669"/>
    <property type="project" value="InterPro"/>
</dbReference>
<evidence type="ECO:0000256" key="3">
    <source>
        <dbReference type="HAMAP-Rule" id="MF_02225"/>
    </source>
</evidence>
<dbReference type="EC" id="4.1.1.36" evidence="3"/>
<dbReference type="UniPathway" id="UPA00241">
    <property type="reaction ID" value="UER00353"/>
</dbReference>
<keyword evidence="3 4" id="KW-0285">Flavoprotein</keyword>
<dbReference type="GO" id="GO:0046872">
    <property type="term" value="F:metal ion binding"/>
    <property type="evidence" value="ECO:0007669"/>
    <property type="project" value="UniProtKB-KW"/>
</dbReference>
<keyword evidence="1 3" id="KW-0210">Decarboxylase</keyword>
<feature type="binding site" evidence="3">
    <location>
        <begin position="307"/>
        <end position="310"/>
    </location>
    <ligand>
        <name>CTP</name>
        <dbReference type="ChEBI" id="CHEBI:37563"/>
    </ligand>
</feature>
<comment type="cofactor">
    <cofactor evidence="3">
        <name>FMN</name>
        <dbReference type="ChEBI" id="CHEBI:58210"/>
    </cofactor>
    <text evidence="3">Binds 1 FMN per subunit.</text>
</comment>
<dbReference type="Pfam" id="PF02441">
    <property type="entry name" value="Flavoprotein"/>
    <property type="match status" value="1"/>
</dbReference>
<dbReference type="HAMAP" id="MF_02225">
    <property type="entry name" value="CoaBC"/>
    <property type="match status" value="1"/>
</dbReference>
<keyword evidence="3 4" id="KW-0288">FMN</keyword>
<keyword evidence="8" id="KW-1185">Reference proteome</keyword>
<organism evidence="7 8">
    <name type="scientific">Zobellella endophytica</name>
    <dbReference type="NCBI Taxonomy" id="2116700"/>
    <lineage>
        <taxon>Bacteria</taxon>
        <taxon>Pseudomonadati</taxon>
        <taxon>Pseudomonadota</taxon>
        <taxon>Gammaproteobacteria</taxon>
        <taxon>Aeromonadales</taxon>
        <taxon>Aeromonadaceae</taxon>
        <taxon>Zobellella</taxon>
    </lineage>
</organism>
<comment type="caution">
    <text evidence="7">The sequence shown here is derived from an EMBL/GenBank/DDBJ whole genome shotgun (WGS) entry which is preliminary data.</text>
</comment>
<keyword evidence="3 4" id="KW-0436">Ligase</keyword>
<dbReference type="EMBL" id="PXYG01000004">
    <property type="protein sequence ID" value="PSJ45289.1"/>
    <property type="molecule type" value="Genomic_DNA"/>
</dbReference>
<dbReference type="GO" id="GO:0004633">
    <property type="term" value="F:phosphopantothenoylcysteine decarboxylase activity"/>
    <property type="evidence" value="ECO:0007669"/>
    <property type="project" value="UniProtKB-UniRule"/>
</dbReference>
<feature type="binding site" evidence="3">
    <location>
        <position position="280"/>
    </location>
    <ligand>
        <name>CTP</name>
        <dbReference type="ChEBI" id="CHEBI:37563"/>
    </ligand>
</feature>
<feature type="binding site" evidence="3">
    <location>
        <position position="343"/>
    </location>
    <ligand>
        <name>CTP</name>
        <dbReference type="ChEBI" id="CHEBI:37563"/>
    </ligand>
</feature>
<evidence type="ECO:0000256" key="4">
    <source>
        <dbReference type="RuleBase" id="RU364078"/>
    </source>
</evidence>
<feature type="domain" description="DNA/pantothenate metabolism flavoprotein C-terminal" evidence="6">
    <location>
        <begin position="187"/>
        <end position="396"/>
    </location>
</feature>
<dbReference type="InterPro" id="IPR007085">
    <property type="entry name" value="DNA/pantothenate-metab_flavo_C"/>
</dbReference>
<dbReference type="InterPro" id="IPR005252">
    <property type="entry name" value="CoaBC"/>
</dbReference>
<dbReference type="AlphaFoldDB" id="A0A2P7R503"/>
<dbReference type="GO" id="GO:0015937">
    <property type="term" value="P:coenzyme A biosynthetic process"/>
    <property type="evidence" value="ECO:0007669"/>
    <property type="project" value="UniProtKB-UniRule"/>
</dbReference>
<evidence type="ECO:0000313" key="8">
    <source>
        <dbReference type="Proteomes" id="UP000240243"/>
    </source>
</evidence>
<keyword evidence="3" id="KW-0479">Metal-binding</keyword>
<dbReference type="OrthoDB" id="9802554at2"/>
<dbReference type="Gene3D" id="3.40.50.1950">
    <property type="entry name" value="Flavin prenyltransferase-like"/>
    <property type="match status" value="1"/>
</dbReference>
<feature type="binding site" evidence="3">
    <location>
        <position position="325"/>
    </location>
    <ligand>
        <name>CTP</name>
        <dbReference type="ChEBI" id="CHEBI:37563"/>
    </ligand>
</feature>
<comment type="pathway">
    <text evidence="3 4">Cofactor biosynthesis; coenzyme A biosynthesis; CoA from (R)-pantothenate: step 2/5.</text>
</comment>
<dbReference type="InterPro" id="IPR036551">
    <property type="entry name" value="Flavin_trans-like"/>
</dbReference>
<feature type="domain" description="Flavoprotein" evidence="5">
    <location>
        <begin position="6"/>
        <end position="179"/>
    </location>
</feature>
<evidence type="ECO:0000256" key="1">
    <source>
        <dbReference type="ARBA" id="ARBA00022793"/>
    </source>
</evidence>
<dbReference type="PANTHER" id="PTHR14359:SF6">
    <property type="entry name" value="PHOSPHOPANTOTHENOYLCYSTEINE DECARBOXYLASE"/>
    <property type="match status" value="1"/>
</dbReference>
<feature type="binding site" evidence="3">
    <location>
        <position position="339"/>
    </location>
    <ligand>
        <name>CTP</name>
        <dbReference type="ChEBI" id="CHEBI:37563"/>
    </ligand>
</feature>
<sequence length="402" mass="42163">MSLTGKRILIGITGGIAAYKSADLVRRLKEQGAAVRVVMTDSAKAFITPLTLQAVSGEPVSDTLLDPAAEAGMGHIELARWADLVLIAPASANTLARLAAGLADDLLTTLCLATPAPVALAPAMNQQMYLNAATQANLTTLAGRKIPIWGPAQGSQACGDVGPGRMLEPLELVALIEQHLAPKMQPLAGIKLMLTAGPTREPLDPVRFLSNHSSGKMGFALAAAAAALGAEVTLVSGPVALATPAGVTRIDVESARQMHQAVMRHIGSQHIFVACAAVADYAPRTVAEQKIKKTDSDTLVIELTKNPDIVAEVAALPGKPFTVGFAAETRDVEKYARDKLSRKGLDMIAANDVSLAGQGFNSDDNALTVFWPAGRAELPLAGKTELARHLMTLIAEKYNETH</sequence>
<comment type="pathway">
    <text evidence="3 4">Cofactor biosynthesis; coenzyme A biosynthesis; CoA from (R)-pantothenate: step 3/5.</text>
</comment>
<keyword evidence="2 3" id="KW-0456">Lyase</keyword>
<accession>A0A2P7R503</accession>
<feature type="binding site" evidence="3">
    <location>
        <position position="290"/>
    </location>
    <ligand>
        <name>CTP</name>
        <dbReference type="ChEBI" id="CHEBI:37563"/>
    </ligand>
</feature>
<dbReference type="Gene3D" id="3.40.50.10300">
    <property type="entry name" value="CoaB-like"/>
    <property type="match status" value="1"/>
</dbReference>
<comment type="catalytic activity">
    <reaction evidence="3 4">
        <text>N-[(R)-4-phosphopantothenoyl]-L-cysteine + H(+) = (R)-4'-phosphopantetheine + CO2</text>
        <dbReference type="Rhea" id="RHEA:16793"/>
        <dbReference type="ChEBI" id="CHEBI:15378"/>
        <dbReference type="ChEBI" id="CHEBI:16526"/>
        <dbReference type="ChEBI" id="CHEBI:59458"/>
        <dbReference type="ChEBI" id="CHEBI:61723"/>
        <dbReference type="EC" id="4.1.1.36"/>
    </reaction>
</comment>
<dbReference type="GO" id="GO:0010181">
    <property type="term" value="F:FMN binding"/>
    <property type="evidence" value="ECO:0007669"/>
    <property type="project" value="UniProtKB-UniRule"/>
</dbReference>
<reference evidence="7 8" key="1">
    <citation type="submission" date="2018-03" db="EMBL/GenBank/DDBJ databases">
        <title>The draft genome of Zobellella sp. 59N8.</title>
        <authorList>
            <person name="Liu L."/>
            <person name="Li L."/>
            <person name="Zhang X."/>
            <person name="Liang L."/>
            <person name="Wang T."/>
        </authorList>
    </citation>
    <scope>NUCLEOTIDE SEQUENCE [LARGE SCALE GENOMIC DNA]</scope>
    <source>
        <strain evidence="7 8">59N8</strain>
    </source>
</reference>
<comment type="cofactor">
    <cofactor evidence="3">
        <name>Mg(2+)</name>
        <dbReference type="ChEBI" id="CHEBI:18420"/>
    </cofactor>
</comment>
<dbReference type="EC" id="6.3.2.5" evidence="3"/>
<gene>
    <name evidence="3 7" type="primary">coaBC</name>
    <name evidence="7" type="ORF">C7H85_11585</name>
</gene>
<evidence type="ECO:0000259" key="6">
    <source>
        <dbReference type="Pfam" id="PF04127"/>
    </source>
</evidence>
<evidence type="ECO:0000313" key="7">
    <source>
        <dbReference type="EMBL" id="PSJ45289.1"/>
    </source>
</evidence>
<dbReference type="NCBIfam" id="TIGR00521">
    <property type="entry name" value="coaBC_dfp"/>
    <property type="match status" value="1"/>
</dbReference>
<feature type="active site" description="Proton donor" evidence="3">
    <location>
        <position position="158"/>
    </location>
</feature>
<evidence type="ECO:0000259" key="5">
    <source>
        <dbReference type="Pfam" id="PF02441"/>
    </source>
</evidence>
<comment type="similarity">
    <text evidence="3 4">In the C-terminal section; belongs to the PPC synthetase family.</text>
</comment>
<proteinExistence type="inferred from homology"/>
<feature type="region of interest" description="Phosphopantothenoylcysteine decarboxylase" evidence="3">
    <location>
        <begin position="1"/>
        <end position="191"/>
    </location>
</feature>
<dbReference type="InterPro" id="IPR003382">
    <property type="entry name" value="Flavoprotein"/>
</dbReference>
<dbReference type="GO" id="GO:0071513">
    <property type="term" value="C:phosphopantothenoylcysteine decarboxylase complex"/>
    <property type="evidence" value="ECO:0007669"/>
    <property type="project" value="TreeGrafter"/>
</dbReference>
<dbReference type="SUPFAM" id="SSF52507">
    <property type="entry name" value="Homo-oligomeric flavin-containing Cys decarboxylases, HFCD"/>
    <property type="match status" value="1"/>
</dbReference>
<dbReference type="RefSeq" id="WP_106729859.1">
    <property type="nucleotide sequence ID" value="NZ_PXYG01000004.1"/>
</dbReference>
<comment type="catalytic activity">
    <reaction evidence="3 4">
        <text>(R)-4'-phosphopantothenate + L-cysteine + CTP = N-[(R)-4-phosphopantothenoyl]-L-cysteine + CMP + diphosphate + H(+)</text>
        <dbReference type="Rhea" id="RHEA:19397"/>
        <dbReference type="ChEBI" id="CHEBI:10986"/>
        <dbReference type="ChEBI" id="CHEBI:15378"/>
        <dbReference type="ChEBI" id="CHEBI:33019"/>
        <dbReference type="ChEBI" id="CHEBI:35235"/>
        <dbReference type="ChEBI" id="CHEBI:37563"/>
        <dbReference type="ChEBI" id="CHEBI:59458"/>
        <dbReference type="ChEBI" id="CHEBI:60377"/>
        <dbReference type="EC" id="6.3.2.5"/>
    </reaction>
</comment>
<name>A0A2P7R503_9GAMM</name>
<dbReference type="GO" id="GO:0004632">
    <property type="term" value="F:phosphopantothenate--cysteine ligase activity"/>
    <property type="evidence" value="ECO:0007669"/>
    <property type="project" value="UniProtKB-UniRule"/>
</dbReference>
<keyword evidence="3" id="KW-0511">Multifunctional enzyme</keyword>
<comment type="function">
    <text evidence="3">Catalyzes two sequential steps in the biosynthesis of coenzyme A. In the first step cysteine is conjugated to 4'-phosphopantothenate to form 4-phosphopantothenoylcysteine. In the second step the latter compound is decarboxylated to form 4'-phosphopantotheine.</text>
</comment>
<dbReference type="Pfam" id="PF04127">
    <property type="entry name" value="DFP"/>
    <property type="match status" value="1"/>
</dbReference>